<reference evidence="4 5" key="1">
    <citation type="journal article" date="2018" name="Nat. Ecol. Evol.">
        <title>Pezizomycetes genomes reveal the molecular basis of ectomycorrhizal truffle lifestyle.</title>
        <authorList>
            <person name="Murat C."/>
            <person name="Payen T."/>
            <person name="Noel B."/>
            <person name="Kuo A."/>
            <person name="Morin E."/>
            <person name="Chen J."/>
            <person name="Kohler A."/>
            <person name="Krizsan K."/>
            <person name="Balestrini R."/>
            <person name="Da Silva C."/>
            <person name="Montanini B."/>
            <person name="Hainaut M."/>
            <person name="Levati E."/>
            <person name="Barry K.W."/>
            <person name="Belfiori B."/>
            <person name="Cichocki N."/>
            <person name="Clum A."/>
            <person name="Dockter R.B."/>
            <person name="Fauchery L."/>
            <person name="Guy J."/>
            <person name="Iotti M."/>
            <person name="Le Tacon F."/>
            <person name="Lindquist E.A."/>
            <person name="Lipzen A."/>
            <person name="Malagnac F."/>
            <person name="Mello A."/>
            <person name="Molinier V."/>
            <person name="Miyauchi S."/>
            <person name="Poulain J."/>
            <person name="Riccioni C."/>
            <person name="Rubini A."/>
            <person name="Sitrit Y."/>
            <person name="Splivallo R."/>
            <person name="Traeger S."/>
            <person name="Wang M."/>
            <person name="Zifcakova L."/>
            <person name="Wipf D."/>
            <person name="Zambonelli A."/>
            <person name="Paolocci F."/>
            <person name="Nowrousian M."/>
            <person name="Ottonello S."/>
            <person name="Baldrian P."/>
            <person name="Spatafora J.W."/>
            <person name="Henrissat B."/>
            <person name="Nagy L.G."/>
            <person name="Aury J.M."/>
            <person name="Wincker P."/>
            <person name="Grigoriev I.V."/>
            <person name="Bonfante P."/>
            <person name="Martin F.M."/>
        </authorList>
    </citation>
    <scope>NUCLEOTIDE SEQUENCE [LARGE SCALE GENOMIC DNA]</scope>
    <source>
        <strain evidence="4 5">120613-1</strain>
    </source>
</reference>
<dbReference type="InterPro" id="IPR027806">
    <property type="entry name" value="HARBI1_dom"/>
</dbReference>
<keyword evidence="5" id="KW-1185">Reference proteome</keyword>
<evidence type="ECO:0000313" key="4">
    <source>
        <dbReference type="EMBL" id="RPA94840.1"/>
    </source>
</evidence>
<dbReference type="Pfam" id="PF13359">
    <property type="entry name" value="DDE_Tnp_4"/>
    <property type="match status" value="1"/>
</dbReference>
<dbReference type="OrthoDB" id="5473233at2759"/>
<sequence>YHAHPVTALAVTLYQLSYPSRLKQSISIFEHKYGWLSTVFNDVCNHLYYHYADKLYWDGFINGTQRPICQLGRETADQTLFYTGHRKQYTMQFQVIATPDGLIASLSGPREGRIGDWGMWVNSGLGKILKIYGRNLFSE</sequence>
<accession>A0A3N4JEH8</accession>
<protein>
    <recommendedName>
        <fullName evidence="3">DDE Tnp4 domain-containing protein</fullName>
    </recommendedName>
</protein>
<dbReference type="EMBL" id="ML120432">
    <property type="protein sequence ID" value="RPA94840.1"/>
    <property type="molecule type" value="Genomic_DNA"/>
</dbReference>
<comment type="cofactor">
    <cofactor evidence="1">
        <name>a divalent metal cation</name>
        <dbReference type="ChEBI" id="CHEBI:60240"/>
    </cofactor>
</comment>
<evidence type="ECO:0000259" key="3">
    <source>
        <dbReference type="Pfam" id="PF13359"/>
    </source>
</evidence>
<evidence type="ECO:0000256" key="2">
    <source>
        <dbReference type="ARBA" id="ARBA00022723"/>
    </source>
</evidence>
<proteinExistence type="predicted"/>
<feature type="non-terminal residue" evidence="4">
    <location>
        <position position="1"/>
    </location>
</feature>
<dbReference type="GO" id="GO:0046872">
    <property type="term" value="F:metal ion binding"/>
    <property type="evidence" value="ECO:0007669"/>
    <property type="project" value="UniProtKB-KW"/>
</dbReference>
<gene>
    <name evidence="4" type="ORF">L873DRAFT_1934862</name>
</gene>
<dbReference type="AlphaFoldDB" id="A0A3N4JEH8"/>
<dbReference type="Proteomes" id="UP000276215">
    <property type="component" value="Unassembled WGS sequence"/>
</dbReference>
<evidence type="ECO:0000313" key="5">
    <source>
        <dbReference type="Proteomes" id="UP000276215"/>
    </source>
</evidence>
<evidence type="ECO:0000256" key="1">
    <source>
        <dbReference type="ARBA" id="ARBA00001968"/>
    </source>
</evidence>
<feature type="domain" description="DDE Tnp4" evidence="3">
    <location>
        <begin position="63"/>
        <end position="130"/>
    </location>
</feature>
<dbReference type="STRING" id="1336337.A0A3N4JEH8"/>
<keyword evidence="2" id="KW-0479">Metal-binding</keyword>
<name>A0A3N4JEH8_9PEZI</name>
<organism evidence="4 5">
    <name type="scientific">Choiromyces venosus 120613-1</name>
    <dbReference type="NCBI Taxonomy" id="1336337"/>
    <lineage>
        <taxon>Eukaryota</taxon>
        <taxon>Fungi</taxon>
        <taxon>Dikarya</taxon>
        <taxon>Ascomycota</taxon>
        <taxon>Pezizomycotina</taxon>
        <taxon>Pezizomycetes</taxon>
        <taxon>Pezizales</taxon>
        <taxon>Tuberaceae</taxon>
        <taxon>Choiromyces</taxon>
    </lineage>
</organism>